<evidence type="ECO:0000313" key="3">
    <source>
        <dbReference type="Proteomes" id="UP000007110"/>
    </source>
</evidence>
<dbReference type="Proteomes" id="UP000007110">
    <property type="component" value="Unassembled WGS sequence"/>
</dbReference>
<dbReference type="GO" id="GO:0038187">
    <property type="term" value="F:pattern recognition receptor activity"/>
    <property type="evidence" value="ECO:0000318"/>
    <property type="project" value="GO_Central"/>
</dbReference>
<dbReference type="SMART" id="SM00034">
    <property type="entry name" value="CLECT"/>
    <property type="match status" value="3"/>
</dbReference>
<dbReference type="OrthoDB" id="2142683at2759"/>
<protein>
    <recommendedName>
        <fullName evidence="1">C-type lectin domain-containing protein</fullName>
    </recommendedName>
</protein>
<accession>A0A7M7PJS9</accession>
<dbReference type="InParanoid" id="A0A7M7PJS9"/>
<proteinExistence type="predicted"/>
<dbReference type="GO" id="GO:0030246">
    <property type="term" value="F:carbohydrate binding"/>
    <property type="evidence" value="ECO:0000318"/>
    <property type="project" value="GO_Central"/>
</dbReference>
<dbReference type="GO" id="GO:0006955">
    <property type="term" value="P:immune response"/>
    <property type="evidence" value="ECO:0000318"/>
    <property type="project" value="GO_Central"/>
</dbReference>
<name>A0A7M7PJS9_STRPU</name>
<dbReference type="Gene3D" id="3.10.100.10">
    <property type="entry name" value="Mannose-Binding Protein A, subunit A"/>
    <property type="match status" value="3"/>
</dbReference>
<dbReference type="RefSeq" id="XP_030851746.1">
    <property type="nucleotide sequence ID" value="XM_030995886.1"/>
</dbReference>
<keyword evidence="3" id="KW-1185">Reference proteome</keyword>
<dbReference type="SUPFAM" id="SSF56436">
    <property type="entry name" value="C-type lectin-like"/>
    <property type="match status" value="3"/>
</dbReference>
<dbReference type="KEGG" id="spu:100893763"/>
<dbReference type="AlphaFoldDB" id="A0A7M7PJS9"/>
<reference evidence="2" key="2">
    <citation type="submission" date="2021-01" db="UniProtKB">
        <authorList>
            <consortium name="EnsemblMetazoa"/>
        </authorList>
    </citation>
    <scope>IDENTIFICATION</scope>
</reference>
<dbReference type="GeneID" id="100893763"/>
<dbReference type="EnsemblMetazoa" id="XM_030995886">
    <property type="protein sequence ID" value="XP_030851746"/>
    <property type="gene ID" value="LOC100893763"/>
</dbReference>
<dbReference type="CDD" id="cd00037">
    <property type="entry name" value="CLECT"/>
    <property type="match status" value="3"/>
</dbReference>
<feature type="domain" description="C-type lectin" evidence="1">
    <location>
        <begin position="13"/>
        <end position="122"/>
    </location>
</feature>
<evidence type="ECO:0000259" key="1">
    <source>
        <dbReference type="PROSITE" id="PS50041"/>
    </source>
</evidence>
<dbReference type="Pfam" id="PF00059">
    <property type="entry name" value="Lectin_C"/>
    <property type="match status" value="2"/>
</dbReference>
<evidence type="ECO:0000313" key="2">
    <source>
        <dbReference type="EnsemblMetazoa" id="XP_030851746"/>
    </source>
</evidence>
<dbReference type="InterPro" id="IPR001304">
    <property type="entry name" value="C-type_lectin-like"/>
</dbReference>
<reference evidence="3" key="1">
    <citation type="submission" date="2015-02" db="EMBL/GenBank/DDBJ databases">
        <title>Genome sequencing for Strongylocentrotus purpuratus.</title>
        <authorList>
            <person name="Murali S."/>
            <person name="Liu Y."/>
            <person name="Vee V."/>
            <person name="English A."/>
            <person name="Wang M."/>
            <person name="Skinner E."/>
            <person name="Han Y."/>
            <person name="Muzny D.M."/>
            <person name="Worley K.C."/>
            <person name="Gibbs R.A."/>
        </authorList>
    </citation>
    <scope>NUCLEOTIDE SEQUENCE</scope>
</reference>
<dbReference type="GO" id="GO:0009897">
    <property type="term" value="C:external side of plasma membrane"/>
    <property type="evidence" value="ECO:0000318"/>
    <property type="project" value="GO_Central"/>
</dbReference>
<dbReference type="PROSITE" id="PS50041">
    <property type="entry name" value="C_TYPE_LECTIN_2"/>
    <property type="match status" value="2"/>
</dbReference>
<feature type="domain" description="C-type lectin" evidence="1">
    <location>
        <begin position="136"/>
        <end position="246"/>
    </location>
</feature>
<dbReference type="InterPro" id="IPR051004">
    <property type="entry name" value="DC-SIGN_domain-containing"/>
</dbReference>
<dbReference type="InterPro" id="IPR016187">
    <property type="entry name" value="CTDL_fold"/>
</dbReference>
<dbReference type="PANTHER" id="PTHR22802:SF463">
    <property type="entry name" value="C-TYPE LECTIN DOMAIN-CONTAINING PROTEIN"/>
    <property type="match status" value="1"/>
</dbReference>
<sequence>MPSADCDLNQIEFNGSLYHFSQNSSDFYTSKVSCEDLGMHLVSIGSKLEQDFLVSNLPDNSSEYWIGLDSVTWQDGSNLTYNRFRGYPYDLDEGGAYFVMRIPFPTYWRNDIISVDHKHHCICEKEGACNPGLVEFHGSCYHFSGIVSNYNASKALCESMEMHLVYIGSQEEQDFVEIIQAPYIVIGTWIGLSDVTWLDNSSLTYANFNITTSTFDDGGTYFVMSSSSSFRWLDDDGSNLHYAICEKEGDCEGVPITNYNHSGSCYCVYPTPVSFMRAKSICETYGMHLVSIGSEGEQGFLVIYNIHPYNESRLHRRCYIQFSTGDRYHFSNIYHRHIPSDGYVSNLCHTHNPSDGYVSNLCHTHRTGEGGNCNLLCSGGSSQAIHLLQTSGQWRNTRRCPRPFIVYRIERHRMRPPVPR</sequence>
<organism evidence="2 3">
    <name type="scientific">Strongylocentrotus purpuratus</name>
    <name type="common">Purple sea urchin</name>
    <dbReference type="NCBI Taxonomy" id="7668"/>
    <lineage>
        <taxon>Eukaryota</taxon>
        <taxon>Metazoa</taxon>
        <taxon>Echinodermata</taxon>
        <taxon>Eleutherozoa</taxon>
        <taxon>Echinozoa</taxon>
        <taxon>Echinoidea</taxon>
        <taxon>Euechinoidea</taxon>
        <taxon>Echinacea</taxon>
        <taxon>Camarodonta</taxon>
        <taxon>Echinidea</taxon>
        <taxon>Strongylocentrotidae</taxon>
        <taxon>Strongylocentrotus</taxon>
    </lineage>
</organism>
<dbReference type="InterPro" id="IPR016186">
    <property type="entry name" value="C-type_lectin-like/link_sf"/>
</dbReference>
<dbReference type="PANTHER" id="PTHR22802">
    <property type="entry name" value="C-TYPE LECTIN SUPERFAMILY MEMBER"/>
    <property type="match status" value="1"/>
</dbReference>